<dbReference type="Proteomes" id="UP001331936">
    <property type="component" value="Unassembled WGS sequence"/>
</dbReference>
<keyword evidence="3 6" id="KW-0812">Transmembrane</keyword>
<feature type="transmembrane region" description="Helical" evidence="6">
    <location>
        <begin position="322"/>
        <end position="343"/>
    </location>
</feature>
<feature type="transmembrane region" description="Helical" evidence="6">
    <location>
        <begin position="456"/>
        <end position="479"/>
    </location>
</feature>
<evidence type="ECO:0000256" key="2">
    <source>
        <dbReference type="ARBA" id="ARBA00022448"/>
    </source>
</evidence>
<feature type="transmembrane region" description="Helical" evidence="6">
    <location>
        <begin position="183"/>
        <end position="201"/>
    </location>
</feature>
<feature type="transmembrane region" description="Helical" evidence="6">
    <location>
        <begin position="425"/>
        <end position="444"/>
    </location>
</feature>
<comment type="caution">
    <text evidence="8">The sequence shown here is derived from an EMBL/GenBank/DDBJ whole genome shotgun (WGS) entry which is preliminary data.</text>
</comment>
<evidence type="ECO:0000256" key="3">
    <source>
        <dbReference type="ARBA" id="ARBA00022692"/>
    </source>
</evidence>
<keyword evidence="9" id="KW-1185">Reference proteome</keyword>
<accession>A0ABU7JPM7</accession>
<reference evidence="8 9" key="1">
    <citation type="submission" date="2023-08" db="EMBL/GenBank/DDBJ databases">
        <authorList>
            <person name="Girao M."/>
            <person name="Carvalho M.F."/>
        </authorList>
    </citation>
    <scope>NUCLEOTIDE SEQUENCE [LARGE SCALE GENOMIC DNA]</scope>
    <source>
        <strain evidence="8 9">CC-R104</strain>
    </source>
</reference>
<feature type="transmembrane region" description="Helical" evidence="6">
    <location>
        <begin position="355"/>
        <end position="374"/>
    </location>
</feature>
<feature type="transmembrane region" description="Helical" evidence="6">
    <location>
        <begin position="95"/>
        <end position="114"/>
    </location>
</feature>
<dbReference type="EMBL" id="JAUZMZ010000029">
    <property type="protein sequence ID" value="MEE2031984.1"/>
    <property type="molecule type" value="Genomic_DNA"/>
</dbReference>
<evidence type="ECO:0000256" key="6">
    <source>
        <dbReference type="SAM" id="Phobius"/>
    </source>
</evidence>
<feature type="transmembrane region" description="Helical" evidence="6">
    <location>
        <begin position="65"/>
        <end position="83"/>
    </location>
</feature>
<proteinExistence type="predicted"/>
<feature type="transmembrane region" description="Helical" evidence="6">
    <location>
        <begin position="213"/>
        <end position="232"/>
    </location>
</feature>
<feature type="transmembrane region" description="Helical" evidence="6">
    <location>
        <begin position="152"/>
        <end position="177"/>
    </location>
</feature>
<keyword evidence="5 6" id="KW-0472">Membrane</keyword>
<dbReference type="InterPro" id="IPR020846">
    <property type="entry name" value="MFS_dom"/>
</dbReference>
<evidence type="ECO:0000259" key="7">
    <source>
        <dbReference type="PROSITE" id="PS50850"/>
    </source>
</evidence>
<dbReference type="RefSeq" id="WP_330151418.1">
    <property type="nucleotide sequence ID" value="NZ_JAUZMZ010000029.1"/>
</dbReference>
<dbReference type="PANTHER" id="PTHR42718">
    <property type="entry name" value="MAJOR FACILITATOR SUPERFAMILY MULTIDRUG TRANSPORTER MFSC"/>
    <property type="match status" value="1"/>
</dbReference>
<feature type="transmembrane region" description="Helical" evidence="6">
    <location>
        <begin position="238"/>
        <end position="261"/>
    </location>
</feature>
<evidence type="ECO:0000313" key="9">
    <source>
        <dbReference type="Proteomes" id="UP001331936"/>
    </source>
</evidence>
<dbReference type="Gene3D" id="1.20.1250.20">
    <property type="entry name" value="MFS general substrate transporter like domains"/>
    <property type="match status" value="2"/>
</dbReference>
<protein>
    <submittedName>
        <fullName evidence="8">MFS transporter</fullName>
    </submittedName>
</protein>
<keyword evidence="2" id="KW-0813">Transport</keyword>
<dbReference type="SUPFAM" id="SSF103473">
    <property type="entry name" value="MFS general substrate transporter"/>
    <property type="match status" value="1"/>
</dbReference>
<dbReference type="InterPro" id="IPR036259">
    <property type="entry name" value="MFS_trans_sf"/>
</dbReference>
<evidence type="ECO:0000256" key="5">
    <source>
        <dbReference type="ARBA" id="ARBA00023136"/>
    </source>
</evidence>
<dbReference type="PANTHER" id="PTHR42718:SF9">
    <property type="entry name" value="MAJOR FACILITATOR SUPERFAMILY MULTIDRUG TRANSPORTER MFSC"/>
    <property type="match status" value="1"/>
</dbReference>
<feature type="domain" description="Major facilitator superfamily (MFS) profile" evidence="7">
    <location>
        <begin position="29"/>
        <end position="484"/>
    </location>
</feature>
<organism evidence="8 9">
    <name type="scientific">Rhodococcus chondri</name>
    <dbReference type="NCBI Taxonomy" id="3065941"/>
    <lineage>
        <taxon>Bacteria</taxon>
        <taxon>Bacillati</taxon>
        <taxon>Actinomycetota</taxon>
        <taxon>Actinomycetes</taxon>
        <taxon>Mycobacteriales</taxon>
        <taxon>Nocardiaceae</taxon>
        <taxon>Rhodococcus</taxon>
    </lineage>
</organism>
<feature type="transmembrane region" description="Helical" evidence="6">
    <location>
        <begin position="281"/>
        <end position="302"/>
    </location>
</feature>
<evidence type="ECO:0000256" key="4">
    <source>
        <dbReference type="ARBA" id="ARBA00022989"/>
    </source>
</evidence>
<feature type="transmembrane region" description="Helical" evidence="6">
    <location>
        <begin position="380"/>
        <end position="404"/>
    </location>
</feature>
<sequence>MEFNSADVGPEGARVNPTERAERWTPRLWMSFIAMVVLLELLASSYVMLSVALPSIGKEFATNQGVWLFTTFLLVATASSPLIGKLADTHGKRKVMLWCVGLSAAGSTVAALAPNFGMLLAGWSMAGLLSPCLFLVYSLIRDVYPPETVPMAVSISTTGMGLVIIPAPVVAGLLMTVGGWRSIFWFCAVALAAITVIIRFTTDESPVRLQSRMDPVGAVLLTAGLGALLLAVSVGSDWGWTSTSILAFLTGGAVLLGAWYISARKVEDPVIDLAVLREPTVLATTVSSGLAWALVAAFSVLVPVMAMRSDEFGLGYGLGVGFLGYAMIQVPIGLATLGGGVLVGRLVVRHVAARTLMIAGGALAGGGCLLMAAYHGSLPAVAFFGTLVGLGAGMGYAATPNLLIAAVPPQIQATAGAIASTSGNLFPAVLPVLIFSVLNGWFMGPQIDGETLYTDMGIVVAFAICGMVGVASALVALALPRRKAGTDPESAPGVSSAVPVV</sequence>
<feature type="transmembrane region" description="Helical" evidence="6">
    <location>
        <begin position="28"/>
        <end position="53"/>
    </location>
</feature>
<dbReference type="Pfam" id="PF07690">
    <property type="entry name" value="MFS_1"/>
    <property type="match status" value="1"/>
</dbReference>
<gene>
    <name evidence="8" type="ORF">Q8814_07650</name>
</gene>
<dbReference type="InterPro" id="IPR011701">
    <property type="entry name" value="MFS"/>
</dbReference>
<evidence type="ECO:0000313" key="8">
    <source>
        <dbReference type="EMBL" id="MEE2031984.1"/>
    </source>
</evidence>
<dbReference type="PROSITE" id="PS50850">
    <property type="entry name" value="MFS"/>
    <property type="match status" value="1"/>
</dbReference>
<name>A0ABU7JPM7_9NOCA</name>
<comment type="subcellular location">
    <subcellularLocation>
        <location evidence="1">Cell membrane</location>
        <topology evidence="1">Multi-pass membrane protein</topology>
    </subcellularLocation>
</comment>
<keyword evidence="4 6" id="KW-1133">Transmembrane helix</keyword>
<evidence type="ECO:0000256" key="1">
    <source>
        <dbReference type="ARBA" id="ARBA00004651"/>
    </source>
</evidence>
<feature type="transmembrane region" description="Helical" evidence="6">
    <location>
        <begin position="120"/>
        <end position="140"/>
    </location>
</feature>